<dbReference type="GO" id="GO:0006508">
    <property type="term" value="P:proteolysis"/>
    <property type="evidence" value="ECO:0007669"/>
    <property type="project" value="InterPro"/>
</dbReference>
<proteinExistence type="predicted"/>
<reference evidence="3" key="1">
    <citation type="submission" date="2017-09" db="EMBL/GenBank/DDBJ databases">
        <title>Contemporary evolution of a Lepidopteran species, Heliothis virescens, in response to modern agricultural practices.</title>
        <authorList>
            <person name="Fritz M.L."/>
            <person name="Deyonke A.M."/>
            <person name="Papanicolaou A."/>
            <person name="Micinski S."/>
            <person name="Westbrook J."/>
            <person name="Gould F."/>
        </authorList>
    </citation>
    <scope>NUCLEOTIDE SEQUENCE [LARGE SCALE GENOMIC DNA]</scope>
    <source>
        <strain evidence="3">HvINT-</strain>
        <tissue evidence="3">Whole body</tissue>
    </source>
</reference>
<protein>
    <recommendedName>
        <fullName evidence="2">Peptidase S1 domain-containing protein</fullName>
    </recommendedName>
</protein>
<accession>A0A2A4K0V7</accession>
<name>A0A2A4K0V7_HELVI</name>
<dbReference type="Gene3D" id="2.40.10.10">
    <property type="entry name" value="Trypsin-like serine proteases"/>
    <property type="match status" value="1"/>
</dbReference>
<evidence type="ECO:0000259" key="2">
    <source>
        <dbReference type="PROSITE" id="PS50240"/>
    </source>
</evidence>
<feature type="domain" description="Peptidase S1" evidence="2">
    <location>
        <begin position="55"/>
        <end position="280"/>
    </location>
</feature>
<dbReference type="GO" id="GO:0004252">
    <property type="term" value="F:serine-type endopeptidase activity"/>
    <property type="evidence" value="ECO:0007669"/>
    <property type="project" value="InterPro"/>
</dbReference>
<feature type="region of interest" description="Disordered" evidence="1">
    <location>
        <begin position="1"/>
        <end position="35"/>
    </location>
</feature>
<dbReference type="SUPFAM" id="SSF50494">
    <property type="entry name" value="Trypsin-like serine proteases"/>
    <property type="match status" value="1"/>
</dbReference>
<comment type="caution">
    <text evidence="3">The sequence shown here is derived from an EMBL/GenBank/DDBJ whole genome shotgun (WGS) entry which is preliminary data.</text>
</comment>
<organism evidence="3">
    <name type="scientific">Heliothis virescens</name>
    <name type="common">Tobacco budworm moth</name>
    <dbReference type="NCBI Taxonomy" id="7102"/>
    <lineage>
        <taxon>Eukaryota</taxon>
        <taxon>Metazoa</taxon>
        <taxon>Ecdysozoa</taxon>
        <taxon>Arthropoda</taxon>
        <taxon>Hexapoda</taxon>
        <taxon>Insecta</taxon>
        <taxon>Pterygota</taxon>
        <taxon>Neoptera</taxon>
        <taxon>Endopterygota</taxon>
        <taxon>Lepidoptera</taxon>
        <taxon>Glossata</taxon>
        <taxon>Ditrysia</taxon>
        <taxon>Noctuoidea</taxon>
        <taxon>Noctuidae</taxon>
        <taxon>Heliothinae</taxon>
        <taxon>Heliothis</taxon>
    </lineage>
</organism>
<dbReference type="InterPro" id="IPR001254">
    <property type="entry name" value="Trypsin_dom"/>
</dbReference>
<dbReference type="AlphaFoldDB" id="A0A2A4K0V7"/>
<gene>
    <name evidence="3" type="ORF">B5V51_6022</name>
</gene>
<dbReference type="InterPro" id="IPR009003">
    <property type="entry name" value="Peptidase_S1_PA"/>
</dbReference>
<dbReference type="PROSITE" id="PS50240">
    <property type="entry name" value="TRYPSIN_DOM"/>
    <property type="match status" value="1"/>
</dbReference>
<sequence>MAQEPHYQRGWNREPLVAARPTVSTKSPKTKKVPLRNTQCGQDRLIQNTGNDTVLLGKNNIENFPWLGLLIYPFETPRPTTTAVVLISKEIALSAALDIDYYPKKNFRAQSRVVLGNNCTGPFIRVRDYTFGPDFTRTTYSSLVVLHLDTSHYQHKIFPICRPPQESITGEEVFAMTLFNDCYNSSMVMVHKMEYMFTENCRDFYRKMELDIETMWPTHLVCAQGDSGGHCIWRSATALVIRHEGLWKLLGLSIYGPGCESPSRFLDYGMYDHWVQRTIARIGQPSITRIAKNHLILRRTMTSIPRFGHCDSEERKPEIFSDRITVMPPYTESGEYEEIANLYYNVTLQQDVNYHCIILRTWHVFVNNSAPVITIHRYDPNAEQKMATPNKNIYYFVEVRLQGRYLSKI</sequence>
<evidence type="ECO:0000313" key="3">
    <source>
        <dbReference type="EMBL" id="PCG77877.1"/>
    </source>
</evidence>
<evidence type="ECO:0000256" key="1">
    <source>
        <dbReference type="SAM" id="MobiDB-lite"/>
    </source>
</evidence>
<dbReference type="EMBL" id="NWSH01000267">
    <property type="protein sequence ID" value="PCG77877.1"/>
    <property type="molecule type" value="Genomic_DNA"/>
</dbReference>
<dbReference type="InterPro" id="IPR043504">
    <property type="entry name" value="Peptidase_S1_PA_chymotrypsin"/>
</dbReference>